<accession>A0A1S2ZSP5</accession>
<dbReference type="GeneID" id="103114259"/>
<feature type="compositionally biased region" description="Pro residues" evidence="1">
    <location>
        <begin position="1001"/>
        <end position="1010"/>
    </location>
</feature>
<feature type="compositionally biased region" description="Low complexity" evidence="1">
    <location>
        <begin position="1116"/>
        <end position="1135"/>
    </location>
</feature>
<feature type="compositionally biased region" description="Polar residues" evidence="1">
    <location>
        <begin position="663"/>
        <end position="673"/>
    </location>
</feature>
<dbReference type="PANTHER" id="PTHR22017">
    <property type="entry name" value="PHOTORECEPTOR CILIUM ACTIN REGULATOR"/>
    <property type="match status" value="1"/>
</dbReference>
<feature type="compositionally biased region" description="Polar residues" evidence="1">
    <location>
        <begin position="887"/>
        <end position="904"/>
    </location>
</feature>
<feature type="region of interest" description="Disordered" evidence="1">
    <location>
        <begin position="1101"/>
        <end position="1223"/>
    </location>
</feature>
<feature type="compositionally biased region" description="Basic and acidic residues" evidence="1">
    <location>
        <begin position="432"/>
        <end position="442"/>
    </location>
</feature>
<keyword evidence="2" id="KW-1185">Reference proteome</keyword>
<feature type="compositionally biased region" description="Polar residues" evidence="1">
    <location>
        <begin position="982"/>
        <end position="999"/>
    </location>
</feature>
<sequence length="1223" mass="129510">MGCAPSHSDIACSVAKSGIQFFKRPCRALLWGPQGPGDGCTLPQLVQSSTCYEPPGQGWAQRQRLAEEQSSSHWVQTEAETQLLRETSADRQKGPEGLTLSLQTPEASPSHMAKDQTEQREDSGARGPCTGGQEAGSLSAHQATLPSPGPEGKVDFPEPLVRAHQRTYAFLHSSLARYEAVLRATHQAARTQELLQPMLGLLLVCFQEANQLLGEIAAEGDTLLRDVRGDLAWPPRGKGEPPEQPDLLQQLLQHTVCRLRALGGTVSSVSGGLLDGSGGSLHAAAHQMGAVLSTQRGLEKRIVGALGQLEGLAGGHGEPREPGAPLCSEDSGISADCELVDKPGQQASGDSEAEPTGGDQGLSPTLGAGCQRPPWMGTHRTQECPLTKPSTAKVKPATQARAGSPGPCSGSTPERTPSQAGGPSQSPQWTPPRREISAEMHLSKGSQWVDELSLSTGEKSNPDGEEDEAGDLSHYMWLGDTGRPRPRTSPGSSESMFQPHAGRLGNPQAQEMILKVKEAISKKIKFVPLPAGPQEWTEDERPSEVPPRPRTVSGGRRDTPKPWRSLSDTCLQGSGGEPSLQKLQEVQRELGLRLEAPHTLSSQRQGQSPEQAPRAASLMLDKVGGTPSTPIRRLKASLTKNFSILPSPDKSILLKCSPCSQKTGGLPQANFSSEEARAKHRDSQDPPTRTSVRKLIETFSPTPTVRTPGDCRKDSGPSLRKWGVPGVPPRFPIYRGLAPLYPKPQVSPAGRGLLREDLDWRPLTHLFPPLPTARVPGGEDLDTELEDDPGVLPPPPPEVLMDTSFTCLGPPESSEVAVPMPQGTLMVELGGISPSQTLWASLNPRVPVSSTVQLPSRTTATPIKPRASSSGGSRGPCHPGRPPLNPQHPTTASKSPEVQGSQAQGDRAVNLPKQARWAAPWHHASHTSGPDRPSEPSPARLLQGPPSPKASKKNPERNPPRGRKASPTRTSGTPRVDKRPQGLTSSPGSAQPTVCSVQASPSPPLSPLLNPPTTKKPGSPLPLPRLSSPPTGHQVSSPPAQHPEASSPSSGPSPSPPVSPTQGCKEARDSAEGEATPANASGNTRSIFCRATASLFEARLPFSTPSLPPEAGGTRGSPPGCWRSSSSGSPLRKGSQLGGPLRALNPQPFVRQTASDRRPRVRLPPPSCSACSHTWECPRAQGSSSEDTPKEPESWSSPETPELKGGGRGASPPELCVLGRALQ</sequence>
<evidence type="ECO:0000313" key="3">
    <source>
        <dbReference type="RefSeq" id="XP_007523965.2"/>
    </source>
</evidence>
<feature type="compositionally biased region" description="Basic and acidic residues" evidence="1">
    <location>
        <begin position="585"/>
        <end position="596"/>
    </location>
</feature>
<reference evidence="3" key="1">
    <citation type="submission" date="2025-08" db="UniProtKB">
        <authorList>
            <consortium name="RefSeq"/>
        </authorList>
    </citation>
    <scope>IDENTIFICATION</scope>
</reference>
<evidence type="ECO:0000313" key="2">
    <source>
        <dbReference type="Proteomes" id="UP001652624"/>
    </source>
</evidence>
<protein>
    <submittedName>
        <fullName evidence="3">Photoreceptor cilium actin regulator</fullName>
    </submittedName>
</protein>
<gene>
    <name evidence="3" type="primary">PCARE</name>
</gene>
<dbReference type="RefSeq" id="XP_007523965.2">
    <property type="nucleotide sequence ID" value="XM_007523903.2"/>
</dbReference>
<dbReference type="GO" id="GO:1903546">
    <property type="term" value="P:protein localization to photoreceptor outer segment"/>
    <property type="evidence" value="ECO:0007669"/>
    <property type="project" value="TreeGrafter"/>
</dbReference>
<dbReference type="GO" id="GO:0001917">
    <property type="term" value="C:photoreceptor inner segment"/>
    <property type="evidence" value="ECO:0007669"/>
    <property type="project" value="TreeGrafter"/>
</dbReference>
<dbReference type="FunCoup" id="A0A1S2ZSP5">
    <property type="interactions" value="107"/>
</dbReference>
<feature type="compositionally biased region" description="Polar residues" evidence="1">
    <location>
        <begin position="848"/>
        <end position="861"/>
    </location>
</feature>
<organism evidence="2 3">
    <name type="scientific">Erinaceus europaeus</name>
    <name type="common">Western European hedgehog</name>
    <dbReference type="NCBI Taxonomy" id="9365"/>
    <lineage>
        <taxon>Eukaryota</taxon>
        <taxon>Metazoa</taxon>
        <taxon>Chordata</taxon>
        <taxon>Craniata</taxon>
        <taxon>Vertebrata</taxon>
        <taxon>Euteleostomi</taxon>
        <taxon>Mammalia</taxon>
        <taxon>Eutheria</taxon>
        <taxon>Laurasiatheria</taxon>
        <taxon>Eulipotyphla</taxon>
        <taxon>Erinaceidae</taxon>
        <taxon>Erinaceinae</taxon>
        <taxon>Erinaceus</taxon>
    </lineage>
</organism>
<feature type="region of interest" description="Disordered" evidence="1">
    <location>
        <begin position="663"/>
        <end position="723"/>
    </location>
</feature>
<name>A0A1S2ZSP5_ERIEU</name>
<feature type="compositionally biased region" description="Basic and acidic residues" evidence="1">
    <location>
        <begin position="674"/>
        <end position="684"/>
    </location>
</feature>
<feature type="region of interest" description="Disordered" evidence="1">
    <location>
        <begin position="846"/>
        <end position="1085"/>
    </location>
</feature>
<dbReference type="PANTHER" id="PTHR22017:SF0">
    <property type="entry name" value="PHOTORECEPTOR CILIUM ACTIN REGULATOR"/>
    <property type="match status" value="1"/>
</dbReference>
<feature type="compositionally biased region" description="Polar residues" evidence="1">
    <location>
        <begin position="599"/>
        <end position="610"/>
    </location>
</feature>
<evidence type="ECO:0000256" key="1">
    <source>
        <dbReference type="SAM" id="MobiDB-lite"/>
    </source>
</evidence>
<feature type="region of interest" description="Disordered" evidence="1">
    <location>
        <begin position="341"/>
        <end position="505"/>
    </location>
</feature>
<feature type="region of interest" description="Disordered" evidence="1">
    <location>
        <begin position="86"/>
        <end position="157"/>
    </location>
</feature>
<dbReference type="eggNOG" id="ENOG502QUWN">
    <property type="taxonomic scope" value="Eukaryota"/>
</dbReference>
<dbReference type="Proteomes" id="UP001652624">
    <property type="component" value="Chromosome 3"/>
</dbReference>
<dbReference type="GO" id="GO:0001750">
    <property type="term" value="C:photoreceptor outer segment"/>
    <property type="evidence" value="ECO:0007669"/>
    <property type="project" value="TreeGrafter"/>
</dbReference>
<dbReference type="InterPro" id="IPR029352">
    <property type="entry name" value="PCARE"/>
</dbReference>
<dbReference type="Pfam" id="PF15449">
    <property type="entry name" value="Retinal"/>
    <property type="match status" value="2"/>
</dbReference>
<feature type="compositionally biased region" description="Basic and acidic residues" evidence="1">
    <location>
        <begin position="112"/>
        <end position="124"/>
    </location>
</feature>
<dbReference type="STRING" id="9365.ENSEEUP00000000758"/>
<dbReference type="OrthoDB" id="8954214at2759"/>
<dbReference type="GO" id="GO:0035845">
    <property type="term" value="P:photoreceptor cell outer segment organization"/>
    <property type="evidence" value="ECO:0007669"/>
    <property type="project" value="TreeGrafter"/>
</dbReference>
<feature type="compositionally biased region" description="Polar residues" evidence="1">
    <location>
        <begin position="409"/>
        <end position="428"/>
    </location>
</feature>
<proteinExistence type="predicted"/>
<dbReference type="InParanoid" id="A0A1S2ZSP5"/>
<feature type="region of interest" description="Disordered" evidence="1">
    <location>
        <begin position="530"/>
        <end position="628"/>
    </location>
</feature>